<feature type="domain" description="Sulfatase N-terminal" evidence="5">
    <location>
        <begin position="44"/>
        <end position="389"/>
    </location>
</feature>
<comment type="similarity">
    <text evidence="1">Belongs to the sulfatase family.</text>
</comment>
<gene>
    <name evidence="6" type="primary">betC</name>
    <name evidence="6" type="ORF">NCTC11938_03675</name>
</gene>
<dbReference type="AlphaFoldDB" id="A0A379GEJ9"/>
<organism evidence="6 7">
    <name type="scientific">Proteus mirabilis</name>
    <dbReference type="NCBI Taxonomy" id="584"/>
    <lineage>
        <taxon>Bacteria</taxon>
        <taxon>Pseudomonadati</taxon>
        <taxon>Pseudomonadota</taxon>
        <taxon>Gammaproteobacteria</taxon>
        <taxon>Enterobacterales</taxon>
        <taxon>Morganellaceae</taxon>
        <taxon>Proteus</taxon>
    </lineage>
</organism>
<dbReference type="GO" id="GO:0004065">
    <property type="term" value="F:arylsulfatase activity"/>
    <property type="evidence" value="ECO:0007669"/>
    <property type="project" value="TreeGrafter"/>
</dbReference>
<dbReference type="Gene3D" id="3.40.720.10">
    <property type="entry name" value="Alkaline Phosphatase, subunit A"/>
    <property type="match status" value="1"/>
</dbReference>
<dbReference type="GO" id="GO:0047753">
    <property type="term" value="F:choline-sulfatase activity"/>
    <property type="evidence" value="ECO:0007669"/>
    <property type="project" value="UniProtKB-EC"/>
</dbReference>
<dbReference type="InterPro" id="IPR006311">
    <property type="entry name" value="TAT_signal"/>
</dbReference>
<protein>
    <submittedName>
        <fullName evidence="6">Exported sulfatase</fullName>
        <ecNumber evidence="6">3.1.6.6</ecNumber>
    </submittedName>
</protein>
<dbReference type="InterPro" id="IPR017850">
    <property type="entry name" value="Alkaline_phosphatase_core_sf"/>
</dbReference>
<dbReference type="PROSITE" id="PS51318">
    <property type="entry name" value="TAT"/>
    <property type="match status" value="1"/>
</dbReference>
<dbReference type="Pfam" id="PF00884">
    <property type="entry name" value="Sulfatase"/>
    <property type="match status" value="1"/>
</dbReference>
<evidence type="ECO:0000256" key="1">
    <source>
        <dbReference type="ARBA" id="ARBA00008779"/>
    </source>
</evidence>
<dbReference type="SUPFAM" id="SSF53649">
    <property type="entry name" value="Alkaline phosphatase-like"/>
    <property type="match status" value="1"/>
</dbReference>
<sequence>MTVSRRTFIKGLAASGAAISVSTPALATSGDFTASKRTRPENAPNLLIVFPDEMRAHALQFMGEDPSITPNLNKFAKQAKVMTQMASNYPLCSPFRGMFMTGQYPVRNGITGNAHDYGGKVGIDLSPYAKCWSDVLKSLDYSTGYIGKWHLDAPYEPFIESYNNPMEGRYWNEWAAPDRRHGFDFWYSYGTYDLHLKPMYWANDTPRDKPIYIDQWGPEHEADMAIKFLKNENNQFRDNSKPFALVVSMNPPHSPYDQVPKKYLDAYQGKTSKELNTRPNVQWDSEYQEGYGPQYFKEYMAMVNGVDEQFGRIVDELEKQGLADNTLVVFFSDHGSCLGSNGQATKNNPYEESMRVPMMFRLPGKIKPGFDDALMSAPDIYPTILGLLGLSEWIPDSVEGTDLADRVITGKGDTANSQLYLFIPYGEPSFGKRGVRTKTHTLVIDRQDGQPLKYTLYDNVNDPYQMKNIAKDNMPLIDKLIKEELTPWLEKTGDSWRATEFITATTNKLNKKISICEEKIIKNICAITLWRYI</sequence>
<accession>A0A379GEJ9</accession>
<keyword evidence="2 4" id="KW-0732">Signal</keyword>
<dbReference type="Gene3D" id="3.30.1120.10">
    <property type="match status" value="1"/>
</dbReference>
<evidence type="ECO:0000256" key="3">
    <source>
        <dbReference type="ARBA" id="ARBA00022801"/>
    </source>
</evidence>
<dbReference type="Proteomes" id="UP000254191">
    <property type="component" value="Unassembled WGS sequence"/>
</dbReference>
<dbReference type="EC" id="3.1.6.6" evidence="6"/>
<feature type="chain" id="PRO_5016962025" evidence="4">
    <location>
        <begin position="28"/>
        <end position="533"/>
    </location>
</feature>
<evidence type="ECO:0000313" key="7">
    <source>
        <dbReference type="Proteomes" id="UP000254191"/>
    </source>
</evidence>
<evidence type="ECO:0000256" key="4">
    <source>
        <dbReference type="SAM" id="SignalP"/>
    </source>
</evidence>
<dbReference type="NCBIfam" id="TIGR01409">
    <property type="entry name" value="TAT_signal_seq"/>
    <property type="match status" value="1"/>
</dbReference>
<dbReference type="InterPro" id="IPR050738">
    <property type="entry name" value="Sulfatase"/>
</dbReference>
<dbReference type="InterPro" id="IPR019546">
    <property type="entry name" value="TAT_signal_bac_arc"/>
</dbReference>
<evidence type="ECO:0000256" key="2">
    <source>
        <dbReference type="ARBA" id="ARBA00022729"/>
    </source>
</evidence>
<name>A0A379GEJ9_PROMI</name>
<keyword evidence="3 6" id="KW-0378">Hydrolase</keyword>
<dbReference type="CDD" id="cd16034">
    <property type="entry name" value="sulfatase_like"/>
    <property type="match status" value="1"/>
</dbReference>
<evidence type="ECO:0000259" key="5">
    <source>
        <dbReference type="Pfam" id="PF00884"/>
    </source>
</evidence>
<dbReference type="InterPro" id="IPR000917">
    <property type="entry name" value="Sulfatase_N"/>
</dbReference>
<dbReference type="PANTHER" id="PTHR42693">
    <property type="entry name" value="ARYLSULFATASE FAMILY MEMBER"/>
    <property type="match status" value="1"/>
</dbReference>
<evidence type="ECO:0000313" key="6">
    <source>
        <dbReference type="EMBL" id="SUC39385.1"/>
    </source>
</evidence>
<feature type="signal peptide" evidence="4">
    <location>
        <begin position="1"/>
        <end position="27"/>
    </location>
</feature>
<reference evidence="6 7" key="1">
    <citation type="submission" date="2018-06" db="EMBL/GenBank/DDBJ databases">
        <authorList>
            <consortium name="Pathogen Informatics"/>
            <person name="Doyle S."/>
        </authorList>
    </citation>
    <scope>NUCLEOTIDE SEQUENCE [LARGE SCALE GENOMIC DNA]</scope>
    <source>
        <strain evidence="6 7">NCTC11938</strain>
    </source>
</reference>
<proteinExistence type="inferred from homology"/>
<dbReference type="PANTHER" id="PTHR42693:SF53">
    <property type="entry name" value="ENDO-4-O-SULFATASE"/>
    <property type="match status" value="1"/>
</dbReference>
<dbReference type="EMBL" id="UGTS01000006">
    <property type="protein sequence ID" value="SUC39385.1"/>
    <property type="molecule type" value="Genomic_DNA"/>
</dbReference>